<reference evidence="1" key="1">
    <citation type="submission" date="2014-11" db="EMBL/GenBank/DDBJ databases">
        <authorList>
            <person name="Amaro Gonzalez C."/>
        </authorList>
    </citation>
    <scope>NUCLEOTIDE SEQUENCE</scope>
</reference>
<dbReference type="EMBL" id="GBXM01074074">
    <property type="protein sequence ID" value="JAH34503.1"/>
    <property type="molecule type" value="Transcribed_RNA"/>
</dbReference>
<protein>
    <submittedName>
        <fullName evidence="1">Uncharacterized protein</fullName>
    </submittedName>
</protein>
<dbReference type="AlphaFoldDB" id="A0A0E9S1V4"/>
<name>A0A0E9S1V4_ANGAN</name>
<proteinExistence type="predicted"/>
<accession>A0A0E9S1V4</accession>
<evidence type="ECO:0000313" key="1">
    <source>
        <dbReference type="EMBL" id="JAH34503.1"/>
    </source>
</evidence>
<sequence>MFRKITLFPEFKLNDS</sequence>
<reference evidence="1" key="2">
    <citation type="journal article" date="2015" name="Fish Shellfish Immunol.">
        <title>Early steps in the European eel (Anguilla anguilla)-Vibrio vulnificus interaction in the gills: Role of the RtxA13 toxin.</title>
        <authorList>
            <person name="Callol A."/>
            <person name="Pajuelo D."/>
            <person name="Ebbesson L."/>
            <person name="Teles M."/>
            <person name="MacKenzie S."/>
            <person name="Amaro C."/>
        </authorList>
    </citation>
    <scope>NUCLEOTIDE SEQUENCE</scope>
</reference>
<organism evidence="1">
    <name type="scientific">Anguilla anguilla</name>
    <name type="common">European freshwater eel</name>
    <name type="synonym">Muraena anguilla</name>
    <dbReference type="NCBI Taxonomy" id="7936"/>
    <lineage>
        <taxon>Eukaryota</taxon>
        <taxon>Metazoa</taxon>
        <taxon>Chordata</taxon>
        <taxon>Craniata</taxon>
        <taxon>Vertebrata</taxon>
        <taxon>Euteleostomi</taxon>
        <taxon>Actinopterygii</taxon>
        <taxon>Neopterygii</taxon>
        <taxon>Teleostei</taxon>
        <taxon>Anguilliformes</taxon>
        <taxon>Anguillidae</taxon>
        <taxon>Anguilla</taxon>
    </lineage>
</organism>